<dbReference type="InParanoid" id="L2GSY3"/>
<dbReference type="RefSeq" id="XP_008075029.1">
    <property type="nucleotide sequence ID" value="XM_008076838.1"/>
</dbReference>
<dbReference type="EMBL" id="GL877443">
    <property type="protein sequence ID" value="ELA46472.2"/>
    <property type="molecule type" value="Genomic_DNA"/>
</dbReference>
<sequence length="149" mass="17120">MEVHGADGSVRCGWKCVVRMEVHGADGSVRCGWKCVVRMEVYVCPTMVLLVASSILIMHKFNILQVQIQKYAPSMHYPYHHPNPCYIYLLPQSTGNKHVLIKIRNTTRIIKYRSNLQAQHSHKLYRSRSVSNIPTPPCTTYPPKSIYNH</sequence>
<organism evidence="1 2">
    <name type="scientific">Vavraia culicis (isolate floridensis)</name>
    <name type="common">Microsporidian parasite</name>
    <dbReference type="NCBI Taxonomy" id="948595"/>
    <lineage>
        <taxon>Eukaryota</taxon>
        <taxon>Fungi</taxon>
        <taxon>Fungi incertae sedis</taxon>
        <taxon>Microsporidia</taxon>
        <taxon>Pleistophoridae</taxon>
        <taxon>Vavraia</taxon>
    </lineage>
</organism>
<gene>
    <name evidence="1" type="ORF">VCUG_02016</name>
</gene>
<accession>L2GSY3</accession>
<reference evidence="2" key="1">
    <citation type="submission" date="2011-03" db="EMBL/GenBank/DDBJ databases">
        <title>The genome sequence of Vavraia culicis strain floridensis.</title>
        <authorList>
            <consortium name="The Broad Institute Genome Sequencing Platform"/>
            <person name="Cuomo C."/>
            <person name="Becnel J."/>
            <person name="Sanscrainte N."/>
            <person name="Young S.K."/>
            <person name="Zeng Q."/>
            <person name="Gargeya S."/>
            <person name="Fitzgerald M."/>
            <person name="Haas B."/>
            <person name="Abouelleil A."/>
            <person name="Alvarado L."/>
            <person name="Arachchi H.M."/>
            <person name="Berlin A."/>
            <person name="Chapman S.B."/>
            <person name="Gearin G."/>
            <person name="Goldberg J."/>
            <person name="Griggs A."/>
            <person name="Gujja S."/>
            <person name="Hansen M."/>
            <person name="Heiman D."/>
            <person name="Howarth C."/>
            <person name="Larimer J."/>
            <person name="Lui A."/>
            <person name="MacDonald P.J.P."/>
            <person name="McCowen C."/>
            <person name="Montmayeur A."/>
            <person name="Murphy C."/>
            <person name="Neiman D."/>
            <person name="Pearson M."/>
            <person name="Priest M."/>
            <person name="Roberts A."/>
            <person name="Saif S."/>
            <person name="Shea T."/>
            <person name="Sisk P."/>
            <person name="Stolte C."/>
            <person name="Sykes S."/>
            <person name="Wortman J."/>
            <person name="Nusbaum C."/>
            <person name="Birren B."/>
        </authorList>
    </citation>
    <scope>NUCLEOTIDE SEQUENCE [LARGE SCALE GENOMIC DNA]</scope>
    <source>
        <strain evidence="2">floridensis</strain>
    </source>
</reference>
<dbReference type="VEuPathDB" id="MicrosporidiaDB:VCUG_02016"/>
<protein>
    <submittedName>
        <fullName evidence="1">Uncharacterized protein</fullName>
    </submittedName>
</protein>
<evidence type="ECO:0000313" key="1">
    <source>
        <dbReference type="EMBL" id="ELA46472.2"/>
    </source>
</evidence>
<evidence type="ECO:0000313" key="2">
    <source>
        <dbReference type="Proteomes" id="UP000011081"/>
    </source>
</evidence>
<name>L2GSY3_VAVCU</name>
<proteinExistence type="predicted"/>
<dbReference type="HOGENOM" id="CLU_1751085_0_0_1"/>
<keyword evidence="2" id="KW-1185">Reference proteome</keyword>
<dbReference type="AlphaFoldDB" id="L2GSY3"/>
<dbReference type="GeneID" id="19879885"/>
<dbReference type="Proteomes" id="UP000011081">
    <property type="component" value="Unassembled WGS sequence"/>
</dbReference>